<keyword evidence="1" id="KW-1133">Transmembrane helix</keyword>
<feature type="non-terminal residue" evidence="2">
    <location>
        <position position="106"/>
    </location>
</feature>
<dbReference type="AlphaFoldDB" id="A0A0H5QQR0"/>
<organism evidence="2">
    <name type="scientific">Spongospora subterranea</name>
    <dbReference type="NCBI Taxonomy" id="70186"/>
    <lineage>
        <taxon>Eukaryota</taxon>
        <taxon>Sar</taxon>
        <taxon>Rhizaria</taxon>
        <taxon>Endomyxa</taxon>
        <taxon>Phytomyxea</taxon>
        <taxon>Plasmodiophorida</taxon>
        <taxon>Plasmodiophoridae</taxon>
        <taxon>Spongospora</taxon>
    </lineage>
</organism>
<feature type="transmembrane region" description="Helical" evidence="1">
    <location>
        <begin position="23"/>
        <end position="41"/>
    </location>
</feature>
<protein>
    <submittedName>
        <fullName evidence="2">Uncharacterized protein</fullName>
    </submittedName>
</protein>
<reference evidence="2" key="1">
    <citation type="submission" date="2015-04" db="EMBL/GenBank/DDBJ databases">
        <title>The genome sequence of the plant pathogenic Rhizarian Plasmodiophora brassicae reveals insights in its biotrophic life cycle and the origin of chitin synthesis.</title>
        <authorList>
            <person name="Schwelm A."/>
            <person name="Fogelqvist J."/>
            <person name="Knaust A."/>
            <person name="Julke S."/>
            <person name="Lilja T."/>
            <person name="Dhandapani V."/>
            <person name="Bonilla-Rosso G."/>
            <person name="Karlsson M."/>
            <person name="Shevchenko A."/>
            <person name="Choi S.R."/>
            <person name="Kim H.G."/>
            <person name="Park J.Y."/>
            <person name="Lim Y.P."/>
            <person name="Ludwig-Muller J."/>
            <person name="Dixelius C."/>
        </authorList>
    </citation>
    <scope>NUCLEOTIDE SEQUENCE</scope>
    <source>
        <tissue evidence="2">Potato root galls</tissue>
    </source>
</reference>
<evidence type="ECO:0000313" key="2">
    <source>
        <dbReference type="EMBL" id="CRZ04373.1"/>
    </source>
</evidence>
<name>A0A0H5QQR0_9EUKA</name>
<sequence>VAESNESFTTSNDTPVHLDSKPISRLISSVAFLPALMVLTLPRFWTMADYIVVGKNVWERLSSFNPDICEVLRHFSLSDGSIYKSSLKFLADLTIQTSAGTVTVRR</sequence>
<proteinExistence type="predicted"/>
<keyword evidence="1" id="KW-0472">Membrane</keyword>
<feature type="non-terminal residue" evidence="2">
    <location>
        <position position="1"/>
    </location>
</feature>
<evidence type="ECO:0000256" key="1">
    <source>
        <dbReference type="SAM" id="Phobius"/>
    </source>
</evidence>
<keyword evidence="1" id="KW-0812">Transmembrane</keyword>
<dbReference type="EMBL" id="HACM01003931">
    <property type="protein sequence ID" value="CRZ04373.1"/>
    <property type="molecule type" value="Transcribed_RNA"/>
</dbReference>
<accession>A0A0H5QQR0</accession>